<gene>
    <name evidence="7" type="ORF">Ahy_B03g063378</name>
</gene>
<evidence type="ECO:0000256" key="3">
    <source>
        <dbReference type="ARBA" id="ARBA00022833"/>
    </source>
</evidence>
<dbReference type="EMBL" id="SDMP01000013">
    <property type="protein sequence ID" value="RYR18766.1"/>
    <property type="molecule type" value="Genomic_DNA"/>
</dbReference>
<sequence length="382" mass="43385">MANNSPYIVVLVYPNCRIKNGNNGMTFECEDSILFHTQRVETSDLRSLILSKLGGTETREIGRVAYRLLAPMGNGVFRFRLFRLLEDEHVRLMFDIHRRIMMEQVMEFSAEVGHSGGGPSVHSTYVQDNRPLAPPPIHVTVQVNEAEEDKEESDEDYVADSGDSDLSDSGYEDECIPETPVQTVARQVLPPPLPIPALSAVPSHYHILDLDAMHEKTPFLDPGIPKMRVTHCDRRASVFVVEELDLFEGWGEGSFRVWLSDGTCDCSLFQSLHYPCCHALVVCATTSIEWAQYVHSVYKQEAVFKVYEMEFFPIPDDSMWAEWHGTRLCPNPVMRRKATGSPVSTRFRNDMDETEQHEKLCDLCRQYGHTRRGCPNQPTGDV</sequence>
<name>A0A444ZX91_ARAHY</name>
<evidence type="ECO:0000313" key="8">
    <source>
        <dbReference type="Proteomes" id="UP000289738"/>
    </source>
</evidence>
<evidence type="ECO:0000256" key="2">
    <source>
        <dbReference type="ARBA" id="ARBA00022771"/>
    </source>
</evidence>
<evidence type="ECO:0000313" key="7">
    <source>
        <dbReference type="EMBL" id="RYR18766.1"/>
    </source>
</evidence>
<keyword evidence="8" id="KW-1185">Reference proteome</keyword>
<organism evidence="7 8">
    <name type="scientific">Arachis hypogaea</name>
    <name type="common">Peanut</name>
    <dbReference type="NCBI Taxonomy" id="3818"/>
    <lineage>
        <taxon>Eukaryota</taxon>
        <taxon>Viridiplantae</taxon>
        <taxon>Streptophyta</taxon>
        <taxon>Embryophyta</taxon>
        <taxon>Tracheophyta</taxon>
        <taxon>Spermatophyta</taxon>
        <taxon>Magnoliopsida</taxon>
        <taxon>eudicotyledons</taxon>
        <taxon>Gunneridae</taxon>
        <taxon>Pentapetalae</taxon>
        <taxon>rosids</taxon>
        <taxon>fabids</taxon>
        <taxon>Fabales</taxon>
        <taxon>Fabaceae</taxon>
        <taxon>Papilionoideae</taxon>
        <taxon>50 kb inversion clade</taxon>
        <taxon>dalbergioids sensu lato</taxon>
        <taxon>Dalbergieae</taxon>
        <taxon>Pterocarpus clade</taxon>
        <taxon>Arachis</taxon>
    </lineage>
</organism>
<evidence type="ECO:0000256" key="1">
    <source>
        <dbReference type="ARBA" id="ARBA00022723"/>
    </source>
</evidence>
<feature type="region of interest" description="Disordered" evidence="5">
    <location>
        <begin position="145"/>
        <end position="171"/>
    </location>
</feature>
<comment type="caution">
    <text evidence="7">The sequence shown here is derived from an EMBL/GenBank/DDBJ whole genome shotgun (WGS) entry which is preliminary data.</text>
</comment>
<dbReference type="Proteomes" id="UP000289738">
    <property type="component" value="Chromosome B03"/>
</dbReference>
<protein>
    <recommendedName>
        <fullName evidence="6">SWIM-type domain-containing protein</fullName>
    </recommendedName>
</protein>
<feature type="domain" description="SWIM-type" evidence="6">
    <location>
        <begin position="255"/>
        <end position="287"/>
    </location>
</feature>
<evidence type="ECO:0000256" key="4">
    <source>
        <dbReference type="PROSITE-ProRule" id="PRU00325"/>
    </source>
</evidence>
<evidence type="ECO:0000259" key="6">
    <source>
        <dbReference type="PROSITE" id="PS50966"/>
    </source>
</evidence>
<dbReference type="InterPro" id="IPR006564">
    <property type="entry name" value="Znf_PMZ"/>
</dbReference>
<dbReference type="AlphaFoldDB" id="A0A444ZX91"/>
<dbReference type="Pfam" id="PF04434">
    <property type="entry name" value="SWIM"/>
    <property type="match status" value="1"/>
</dbReference>
<keyword evidence="3" id="KW-0862">Zinc</keyword>
<proteinExistence type="predicted"/>
<reference evidence="7 8" key="1">
    <citation type="submission" date="2019-01" db="EMBL/GenBank/DDBJ databases">
        <title>Sequencing of cultivated peanut Arachis hypogaea provides insights into genome evolution and oil improvement.</title>
        <authorList>
            <person name="Chen X."/>
        </authorList>
    </citation>
    <scope>NUCLEOTIDE SEQUENCE [LARGE SCALE GENOMIC DNA]</scope>
    <source>
        <strain evidence="8">cv. Fuhuasheng</strain>
        <tissue evidence="7">Leaves</tissue>
    </source>
</reference>
<dbReference type="GO" id="GO:0008270">
    <property type="term" value="F:zinc ion binding"/>
    <property type="evidence" value="ECO:0007669"/>
    <property type="project" value="UniProtKB-KW"/>
</dbReference>
<dbReference type="SMART" id="SM00575">
    <property type="entry name" value="ZnF_PMZ"/>
    <property type="match status" value="1"/>
</dbReference>
<keyword evidence="1" id="KW-0479">Metal-binding</keyword>
<dbReference type="InterPro" id="IPR007527">
    <property type="entry name" value="Znf_SWIM"/>
</dbReference>
<evidence type="ECO:0000256" key="5">
    <source>
        <dbReference type="SAM" id="MobiDB-lite"/>
    </source>
</evidence>
<keyword evidence="2 4" id="KW-0863">Zinc-finger</keyword>
<dbReference type="PROSITE" id="PS50966">
    <property type="entry name" value="ZF_SWIM"/>
    <property type="match status" value="1"/>
</dbReference>
<accession>A0A444ZX91</accession>